<dbReference type="AlphaFoldDB" id="A0AAV4S1N7"/>
<dbReference type="EMBL" id="BPLR01008791">
    <property type="protein sequence ID" value="GIY27254.1"/>
    <property type="molecule type" value="Genomic_DNA"/>
</dbReference>
<keyword evidence="2" id="KW-1185">Reference proteome</keyword>
<proteinExistence type="predicted"/>
<protein>
    <submittedName>
        <fullName evidence="1">Uncharacterized protein</fullName>
    </submittedName>
</protein>
<dbReference type="Proteomes" id="UP001054945">
    <property type="component" value="Unassembled WGS sequence"/>
</dbReference>
<organism evidence="1 2">
    <name type="scientific">Caerostris extrusa</name>
    <name type="common">Bark spider</name>
    <name type="synonym">Caerostris bankana</name>
    <dbReference type="NCBI Taxonomy" id="172846"/>
    <lineage>
        <taxon>Eukaryota</taxon>
        <taxon>Metazoa</taxon>
        <taxon>Ecdysozoa</taxon>
        <taxon>Arthropoda</taxon>
        <taxon>Chelicerata</taxon>
        <taxon>Arachnida</taxon>
        <taxon>Araneae</taxon>
        <taxon>Araneomorphae</taxon>
        <taxon>Entelegynae</taxon>
        <taxon>Araneoidea</taxon>
        <taxon>Araneidae</taxon>
        <taxon>Caerostris</taxon>
    </lineage>
</organism>
<sequence>MSNRRQVTSTNGCHHFPNTLQIATNTIHMKAEVFFPPNPKGTERYPFIHTMLNIPEGLRTINQISANKYPKYGIERVTNPNENLLTRSHMNQESSLL</sequence>
<name>A0AAV4S1N7_CAEEX</name>
<accession>A0AAV4S1N7</accession>
<evidence type="ECO:0000313" key="2">
    <source>
        <dbReference type="Proteomes" id="UP001054945"/>
    </source>
</evidence>
<reference evidence="1 2" key="1">
    <citation type="submission" date="2021-06" db="EMBL/GenBank/DDBJ databases">
        <title>Caerostris extrusa draft genome.</title>
        <authorList>
            <person name="Kono N."/>
            <person name="Arakawa K."/>
        </authorList>
    </citation>
    <scope>NUCLEOTIDE SEQUENCE [LARGE SCALE GENOMIC DNA]</scope>
</reference>
<gene>
    <name evidence="1" type="ORF">CEXT_193341</name>
</gene>
<comment type="caution">
    <text evidence="1">The sequence shown here is derived from an EMBL/GenBank/DDBJ whole genome shotgun (WGS) entry which is preliminary data.</text>
</comment>
<evidence type="ECO:0000313" key="1">
    <source>
        <dbReference type="EMBL" id="GIY27254.1"/>
    </source>
</evidence>